<keyword evidence="1" id="KW-1133">Transmembrane helix</keyword>
<comment type="caution">
    <text evidence="3">The sequence shown here is derived from an EMBL/GenBank/DDBJ whole genome shotgun (WGS) entry which is preliminary data.</text>
</comment>
<dbReference type="Pfam" id="PF17802">
    <property type="entry name" value="SpaA"/>
    <property type="match status" value="1"/>
</dbReference>
<dbReference type="InterPro" id="IPR041033">
    <property type="entry name" value="SpaA_PFL_dom_1"/>
</dbReference>
<dbReference type="EMBL" id="LSZF01000025">
    <property type="protein sequence ID" value="OWM34760.1"/>
    <property type="molecule type" value="Genomic_DNA"/>
</dbReference>
<dbReference type="GO" id="GO:0005975">
    <property type="term" value="P:carbohydrate metabolic process"/>
    <property type="evidence" value="ECO:0007669"/>
    <property type="project" value="UniProtKB-ARBA"/>
</dbReference>
<evidence type="ECO:0000313" key="4">
    <source>
        <dbReference type="Proteomes" id="UP000197692"/>
    </source>
</evidence>
<protein>
    <recommendedName>
        <fullName evidence="2">SpaA-like prealbumin fold domain-containing protein</fullName>
    </recommendedName>
</protein>
<keyword evidence="1" id="KW-0472">Membrane</keyword>
<name>A0A854NFY1_CORDP</name>
<dbReference type="AlphaFoldDB" id="A0A854NFY1"/>
<sequence length="322" mass="34273">MIIASLVFASVRAVAVDNEGSKPGSHEVFISKVNLGGGDVVGAKLQVLEVGSDSVVKDVITREPAKWETVANEPHKVNLAAGKYKLEETFAPALLKVITPFEFEVDDRGDVTLGKVAIAGERNGEAVLEALVHGDGDDKNGITVVDGIDESRVAQDVKISKVDLRGVEVDGAELQVLEVGSDSVVKDVRTQEPAKWTTSKNEKVHKVSLLPGSYRLKESFAPHDLRPITTFEFSVNAQGVVTVKNVAVAGRNADGREVKEAVVNDEGVVVVTDGAQKSEKPKESSGWKIGNVGAVIGAGIIGILSVMVVRYLTLVLQMFTRA</sequence>
<evidence type="ECO:0000256" key="1">
    <source>
        <dbReference type="SAM" id="Phobius"/>
    </source>
</evidence>
<accession>A0A854NFY1</accession>
<gene>
    <name evidence="3" type="ORF">AY602_05470</name>
</gene>
<dbReference type="InterPro" id="IPR013783">
    <property type="entry name" value="Ig-like_fold"/>
</dbReference>
<proteinExistence type="predicted"/>
<organism evidence="3 4">
    <name type="scientific">Corynebacterium diphtheriae bv. mitis</name>
    <dbReference type="NCBI Taxonomy" id="1806053"/>
    <lineage>
        <taxon>Bacteria</taxon>
        <taxon>Bacillati</taxon>
        <taxon>Actinomycetota</taxon>
        <taxon>Actinomycetes</taxon>
        <taxon>Mycobacteriales</taxon>
        <taxon>Corynebacteriaceae</taxon>
        <taxon>Corynebacterium</taxon>
    </lineage>
</organism>
<feature type="transmembrane region" description="Helical" evidence="1">
    <location>
        <begin position="292"/>
        <end position="312"/>
    </location>
</feature>
<reference evidence="4" key="1">
    <citation type="submission" date="2016-02" db="EMBL/GenBank/DDBJ databases">
        <title>Genomic analyses of a collection of pathogenic Corynebacterium diphtheriae.</title>
        <authorList>
            <person name="Sangal V."/>
            <person name="Titov L."/>
        </authorList>
    </citation>
    <scope>NUCLEOTIDE SEQUENCE [LARGE SCALE GENOMIC DNA]</scope>
    <source>
        <strain evidence="4">1438</strain>
    </source>
</reference>
<evidence type="ECO:0000259" key="2">
    <source>
        <dbReference type="Pfam" id="PF17802"/>
    </source>
</evidence>
<feature type="domain" description="SpaA-like prealbumin fold" evidence="2">
    <location>
        <begin position="156"/>
        <end position="244"/>
    </location>
</feature>
<evidence type="ECO:0000313" key="3">
    <source>
        <dbReference type="EMBL" id="OWM34760.1"/>
    </source>
</evidence>
<dbReference type="Gene3D" id="2.60.40.10">
    <property type="entry name" value="Immunoglobulins"/>
    <property type="match status" value="2"/>
</dbReference>
<dbReference type="Proteomes" id="UP000197692">
    <property type="component" value="Unassembled WGS sequence"/>
</dbReference>
<dbReference type="RefSeq" id="WP_052301186.1">
    <property type="nucleotide sequence ID" value="NZ_LSZF01000025.1"/>
</dbReference>
<keyword evidence="1" id="KW-0812">Transmembrane</keyword>